<evidence type="ECO:0000313" key="2">
    <source>
        <dbReference type="EMBL" id="MXU84545.1"/>
    </source>
</evidence>
<reference evidence="2" key="1">
    <citation type="submission" date="2019-12" db="EMBL/GenBank/DDBJ databases">
        <title>An insight into the sialome of adult female Ixodes ricinus ticks feeding for 6 days.</title>
        <authorList>
            <person name="Perner J."/>
            <person name="Ribeiro J.M.C."/>
        </authorList>
    </citation>
    <scope>NUCLEOTIDE SEQUENCE</scope>
    <source>
        <strain evidence="2">Semi-engorged</strain>
        <tissue evidence="2">Salivary glands</tissue>
    </source>
</reference>
<feature type="signal peptide" evidence="1">
    <location>
        <begin position="1"/>
        <end position="19"/>
    </location>
</feature>
<keyword evidence="1" id="KW-0732">Signal</keyword>
<name>A0A6B0U7M8_IXORI</name>
<feature type="chain" id="PRO_5025641221" evidence="1">
    <location>
        <begin position="20"/>
        <end position="81"/>
    </location>
</feature>
<sequence>MPYSPLLPLLFSCLVLVAGQDGRRLARAVDAQLSGAGGGNLQSQPISVPQIALSLTAPVETLHCFFYSHCRAWCRLSRCRR</sequence>
<evidence type="ECO:0000256" key="1">
    <source>
        <dbReference type="SAM" id="SignalP"/>
    </source>
</evidence>
<proteinExistence type="predicted"/>
<accession>A0A6B0U7M8</accession>
<dbReference type="EMBL" id="GIFC01002462">
    <property type="protein sequence ID" value="MXU84545.1"/>
    <property type="molecule type" value="Transcribed_RNA"/>
</dbReference>
<organism evidence="2">
    <name type="scientific">Ixodes ricinus</name>
    <name type="common">Common tick</name>
    <name type="synonym">Acarus ricinus</name>
    <dbReference type="NCBI Taxonomy" id="34613"/>
    <lineage>
        <taxon>Eukaryota</taxon>
        <taxon>Metazoa</taxon>
        <taxon>Ecdysozoa</taxon>
        <taxon>Arthropoda</taxon>
        <taxon>Chelicerata</taxon>
        <taxon>Arachnida</taxon>
        <taxon>Acari</taxon>
        <taxon>Parasitiformes</taxon>
        <taxon>Ixodida</taxon>
        <taxon>Ixodoidea</taxon>
        <taxon>Ixodidae</taxon>
        <taxon>Ixodinae</taxon>
        <taxon>Ixodes</taxon>
    </lineage>
</organism>
<dbReference type="AlphaFoldDB" id="A0A6B0U7M8"/>
<protein>
    <submittedName>
        <fullName evidence="2">Putative secreted protein</fullName>
    </submittedName>
</protein>